<dbReference type="AlphaFoldDB" id="A0AAD3SKP9"/>
<protein>
    <submittedName>
        <fullName evidence="1">Uncharacterized protein</fullName>
    </submittedName>
</protein>
<evidence type="ECO:0000313" key="1">
    <source>
        <dbReference type="EMBL" id="GMH12550.1"/>
    </source>
</evidence>
<organism evidence="1 2">
    <name type="scientific">Nepenthes gracilis</name>
    <name type="common">Slender pitcher plant</name>
    <dbReference type="NCBI Taxonomy" id="150966"/>
    <lineage>
        <taxon>Eukaryota</taxon>
        <taxon>Viridiplantae</taxon>
        <taxon>Streptophyta</taxon>
        <taxon>Embryophyta</taxon>
        <taxon>Tracheophyta</taxon>
        <taxon>Spermatophyta</taxon>
        <taxon>Magnoliopsida</taxon>
        <taxon>eudicotyledons</taxon>
        <taxon>Gunneridae</taxon>
        <taxon>Pentapetalae</taxon>
        <taxon>Caryophyllales</taxon>
        <taxon>Nepenthaceae</taxon>
        <taxon>Nepenthes</taxon>
    </lineage>
</organism>
<dbReference type="Proteomes" id="UP001279734">
    <property type="component" value="Unassembled WGS sequence"/>
</dbReference>
<keyword evidence="2" id="KW-1185">Reference proteome</keyword>
<name>A0AAD3SKP9_NEPGR</name>
<gene>
    <name evidence="1" type="ORF">Nepgr_014391</name>
</gene>
<sequence>MQVEVAEVEKLAGGERRGRRGVGLTKGALFCTVSCEDWRSHVPWTTGRSPLPTAASSDVPACRVRLVSRRGNSVRIRNIPNTFLLKRRKKRETGKKAIQVCCINVSTLGCSQGLQLQCRHDSTPVGHSTVDWVDDQATIRIW</sequence>
<dbReference type="EMBL" id="BSYO01000012">
    <property type="protein sequence ID" value="GMH12550.1"/>
    <property type="molecule type" value="Genomic_DNA"/>
</dbReference>
<reference evidence="1" key="1">
    <citation type="submission" date="2023-05" db="EMBL/GenBank/DDBJ databases">
        <title>Nepenthes gracilis genome sequencing.</title>
        <authorList>
            <person name="Fukushima K."/>
        </authorList>
    </citation>
    <scope>NUCLEOTIDE SEQUENCE</scope>
    <source>
        <strain evidence="1">SING2019-196</strain>
    </source>
</reference>
<proteinExistence type="predicted"/>
<comment type="caution">
    <text evidence="1">The sequence shown here is derived from an EMBL/GenBank/DDBJ whole genome shotgun (WGS) entry which is preliminary data.</text>
</comment>
<evidence type="ECO:0000313" key="2">
    <source>
        <dbReference type="Proteomes" id="UP001279734"/>
    </source>
</evidence>
<accession>A0AAD3SKP9</accession>